<evidence type="ECO:0000313" key="2">
    <source>
        <dbReference type="EMBL" id="CAJ1371296.1"/>
    </source>
</evidence>
<reference evidence="2" key="1">
    <citation type="submission" date="2023-08" db="EMBL/GenBank/DDBJ databases">
        <authorList>
            <person name="Chen Y."/>
            <person name="Shah S."/>
            <person name="Dougan E. K."/>
            <person name="Thang M."/>
            <person name="Chan C."/>
        </authorList>
    </citation>
    <scope>NUCLEOTIDE SEQUENCE</scope>
</reference>
<gene>
    <name evidence="2" type="ORF">EVOR1521_LOCUS1633</name>
</gene>
<comment type="caution">
    <text evidence="2">The sequence shown here is derived from an EMBL/GenBank/DDBJ whole genome shotgun (WGS) entry which is preliminary data.</text>
</comment>
<sequence>MATQCGDSESTCGRALRLGGLTSAFRFGPQAVCSEASPRPASGSSRKTSSSARSASPEERQVSTANEAQVWAAPRRPPAGAEASQRWLEEMDNLQRDYNEVLRSIDARFSQRMNTLRGQLESSMSHELPPSYPPSDVSRETEPELVETDPEVVSP</sequence>
<feature type="compositionally biased region" description="Acidic residues" evidence="1">
    <location>
        <begin position="143"/>
        <end position="155"/>
    </location>
</feature>
<evidence type="ECO:0000256" key="1">
    <source>
        <dbReference type="SAM" id="MobiDB-lite"/>
    </source>
</evidence>
<accession>A0AA36MH72</accession>
<protein>
    <submittedName>
        <fullName evidence="2">Uncharacterized protein</fullName>
    </submittedName>
</protein>
<organism evidence="2 3">
    <name type="scientific">Effrenium voratum</name>
    <dbReference type="NCBI Taxonomy" id="2562239"/>
    <lineage>
        <taxon>Eukaryota</taxon>
        <taxon>Sar</taxon>
        <taxon>Alveolata</taxon>
        <taxon>Dinophyceae</taxon>
        <taxon>Suessiales</taxon>
        <taxon>Symbiodiniaceae</taxon>
        <taxon>Effrenium</taxon>
    </lineage>
</organism>
<feature type="compositionally biased region" description="Low complexity" evidence="1">
    <location>
        <begin position="39"/>
        <end position="55"/>
    </location>
</feature>
<name>A0AA36MH72_9DINO</name>
<dbReference type="EMBL" id="CAUJNA010000067">
    <property type="protein sequence ID" value="CAJ1371296.1"/>
    <property type="molecule type" value="Genomic_DNA"/>
</dbReference>
<evidence type="ECO:0000313" key="3">
    <source>
        <dbReference type="Proteomes" id="UP001178507"/>
    </source>
</evidence>
<keyword evidence="3" id="KW-1185">Reference proteome</keyword>
<proteinExistence type="predicted"/>
<dbReference type="AlphaFoldDB" id="A0AA36MH72"/>
<feature type="region of interest" description="Disordered" evidence="1">
    <location>
        <begin position="33"/>
        <end position="84"/>
    </location>
</feature>
<feature type="region of interest" description="Disordered" evidence="1">
    <location>
        <begin position="118"/>
        <end position="155"/>
    </location>
</feature>
<dbReference type="Proteomes" id="UP001178507">
    <property type="component" value="Unassembled WGS sequence"/>
</dbReference>